<dbReference type="GO" id="GO:0016491">
    <property type="term" value="F:oxidoreductase activity"/>
    <property type="evidence" value="ECO:0007669"/>
    <property type="project" value="UniProtKB-KW"/>
</dbReference>
<dbReference type="Pfam" id="PF01266">
    <property type="entry name" value="DAO"/>
    <property type="match status" value="1"/>
</dbReference>
<name>A0A246DKS8_9HYPH</name>
<keyword evidence="2" id="KW-0560">Oxidoreductase</keyword>
<comment type="similarity">
    <text evidence="1">Belongs to the GcvT family.</text>
</comment>
<feature type="domain" description="GCVT N-terminal" evidence="4">
    <location>
        <begin position="434"/>
        <end position="711"/>
    </location>
</feature>
<evidence type="ECO:0000259" key="4">
    <source>
        <dbReference type="Pfam" id="PF01571"/>
    </source>
</evidence>
<feature type="domain" description="FAD dependent oxidoreductase central" evidence="6">
    <location>
        <begin position="378"/>
        <end position="432"/>
    </location>
</feature>
<organism evidence="7 8">
    <name type="scientific">Rhizobium esperanzae</name>
    <dbReference type="NCBI Taxonomy" id="1967781"/>
    <lineage>
        <taxon>Bacteria</taxon>
        <taxon>Pseudomonadati</taxon>
        <taxon>Pseudomonadota</taxon>
        <taxon>Alphaproteobacteria</taxon>
        <taxon>Hyphomicrobiales</taxon>
        <taxon>Rhizobiaceae</taxon>
        <taxon>Rhizobium/Agrobacterium group</taxon>
        <taxon>Rhizobium</taxon>
    </lineage>
</organism>
<dbReference type="InterPro" id="IPR027266">
    <property type="entry name" value="TrmE/GcvT-like"/>
</dbReference>
<accession>A0A246DKS8</accession>
<evidence type="ECO:0000259" key="5">
    <source>
        <dbReference type="Pfam" id="PF08669"/>
    </source>
</evidence>
<gene>
    <name evidence="7" type="ORF">B5E41_29750</name>
</gene>
<evidence type="ECO:0000256" key="1">
    <source>
        <dbReference type="ARBA" id="ARBA00008609"/>
    </source>
</evidence>
<dbReference type="Pfam" id="PF16350">
    <property type="entry name" value="FAO_M"/>
    <property type="match status" value="1"/>
</dbReference>
<dbReference type="EMBL" id="MXPU01000037">
    <property type="protein sequence ID" value="OWO89819.1"/>
    <property type="molecule type" value="Genomic_DNA"/>
</dbReference>
<dbReference type="Gene3D" id="3.30.1360.120">
    <property type="entry name" value="Probable tRNA modification gtpase trme, domain 1"/>
    <property type="match status" value="1"/>
</dbReference>
<evidence type="ECO:0000313" key="8">
    <source>
        <dbReference type="Proteomes" id="UP000197269"/>
    </source>
</evidence>
<reference evidence="7 8" key="1">
    <citation type="submission" date="2017-03" db="EMBL/GenBank/DDBJ databases">
        <title>Genome of strain Rhizobium sp. CNPSo 668.</title>
        <authorList>
            <person name="Ribeiro R."/>
        </authorList>
    </citation>
    <scope>NUCLEOTIDE SEQUENCE [LARGE SCALE GENOMIC DNA]</scope>
    <source>
        <strain evidence="7 8">CNPSo 668</strain>
    </source>
</reference>
<dbReference type="InterPro" id="IPR013977">
    <property type="entry name" value="GcvT_C"/>
</dbReference>
<dbReference type="SUPFAM" id="SSF101790">
    <property type="entry name" value="Aminomethyltransferase beta-barrel domain"/>
    <property type="match status" value="1"/>
</dbReference>
<dbReference type="InterPro" id="IPR036188">
    <property type="entry name" value="FAD/NAD-bd_sf"/>
</dbReference>
<dbReference type="PANTHER" id="PTHR43757:SF15">
    <property type="entry name" value="PYRUVATE DEHYDROGENASE PHOSPHATASE REGULATORY SUBUNIT, MITOCHONDRIAL-LIKE"/>
    <property type="match status" value="1"/>
</dbReference>
<feature type="domain" description="FAD dependent oxidoreductase" evidence="3">
    <location>
        <begin position="19"/>
        <end position="374"/>
    </location>
</feature>
<sequence>MIYNTNVRPREIPLRSHEIVIIGGGIAGASLAYHLTKLGKKDVVILERHSLTSGTTWHAAGLIMQTRGTHALTEIAKYNAELYASLEAETGQATGFKQNGTLGVARTKDRLHETARNASVAKSFGLEAHMISPREAKELYPAIDSSIIEGAVFIPNDGQTNPIDTCISLAAGAKKNGAKILEQTEVTDLWRTPEGLYQLRTSHGVVEAEILVLACGLWTRDLAAKLGARVPLFAAEHFYVVTEPMDFVKPTLPVLRDTDGHVYVKEDAGKLLVGAFEPWGKALPMEKLPKDSAFIELWEDWDHFELPMTKAIEIIPALENAGIAKFFNGPESFTPDLLFMIGEVPGMKNLFVSTGYNSEGIEFGAGAGRALAEWIVAGAPQMDTSFIDVARFHPFQINKSYLRDRIPEVLGLHYKMHWPGHQPATSRGVRKSALHDRWARLGASFGEGMGWERPMWFAGEGETTDNIYSYEQPNWFKNTEAECLAARSGAVLFDQSSFGKHLIQGRDACNFLQRLCAGNVDVPVGKLVYTHMLNEKGGIETDVTVNRLSETQFLVISSATVHPRDKAWISRHITNEWSVTLTDVTSSYAVLSLQGPKSRNILSKVTPADLTNEAFPFATSQEIDVGYARIIANRLTYIGELGWELHVPTEMAQHVFDVLWEAGKEFNLKPAGYHALEHLRSERAYREYELDLTPVDTLLESGLGFTIDWSKAGGFVGKEATATQKASMPLKKRLISFKLRNPKPVLFREELIRRDGKIVGYISSGVKSFTLGTSIGLGYVNDPNGVTKELLEKSNWQIEIAGEFYDADASLQAFFDPTGERLGR</sequence>
<dbReference type="Gene3D" id="2.40.30.110">
    <property type="entry name" value="Aminomethyltransferase beta-barrel domains"/>
    <property type="match status" value="1"/>
</dbReference>
<dbReference type="PANTHER" id="PTHR43757">
    <property type="entry name" value="AMINOMETHYLTRANSFERASE"/>
    <property type="match status" value="1"/>
</dbReference>
<comment type="caution">
    <text evidence="7">The sequence shown here is derived from an EMBL/GenBank/DDBJ whole genome shotgun (WGS) entry which is preliminary data.</text>
</comment>
<dbReference type="InterPro" id="IPR032503">
    <property type="entry name" value="FAO_M"/>
</dbReference>
<dbReference type="Gene3D" id="3.50.50.60">
    <property type="entry name" value="FAD/NAD(P)-binding domain"/>
    <property type="match status" value="1"/>
</dbReference>
<evidence type="ECO:0000259" key="3">
    <source>
        <dbReference type="Pfam" id="PF01266"/>
    </source>
</evidence>
<dbReference type="Pfam" id="PF08669">
    <property type="entry name" value="GCV_T_C"/>
    <property type="match status" value="1"/>
</dbReference>
<dbReference type="Gene3D" id="3.30.70.1400">
    <property type="entry name" value="Aminomethyltransferase beta-barrel domains"/>
    <property type="match status" value="1"/>
</dbReference>
<dbReference type="InterPro" id="IPR028896">
    <property type="entry name" value="GcvT/YgfZ/DmdA"/>
</dbReference>
<dbReference type="SUPFAM" id="SSF54373">
    <property type="entry name" value="FAD-linked reductases, C-terminal domain"/>
    <property type="match status" value="1"/>
</dbReference>
<dbReference type="SUPFAM" id="SSF103025">
    <property type="entry name" value="Folate-binding domain"/>
    <property type="match status" value="1"/>
</dbReference>
<dbReference type="Pfam" id="PF01571">
    <property type="entry name" value="GCV_T"/>
    <property type="match status" value="1"/>
</dbReference>
<dbReference type="Gene3D" id="3.30.9.10">
    <property type="entry name" value="D-Amino Acid Oxidase, subunit A, domain 2"/>
    <property type="match status" value="1"/>
</dbReference>
<dbReference type="AlphaFoldDB" id="A0A246DKS8"/>
<feature type="domain" description="Aminomethyltransferase C-terminal" evidence="5">
    <location>
        <begin position="732"/>
        <end position="816"/>
    </location>
</feature>
<dbReference type="InterPro" id="IPR006222">
    <property type="entry name" value="GCVT_N"/>
</dbReference>
<dbReference type="Proteomes" id="UP000197269">
    <property type="component" value="Unassembled WGS sequence"/>
</dbReference>
<dbReference type="InterPro" id="IPR006076">
    <property type="entry name" value="FAD-dep_OxRdtase"/>
</dbReference>
<dbReference type="RefSeq" id="WP_088397184.1">
    <property type="nucleotide sequence ID" value="NZ_MXPU01000037.1"/>
</dbReference>
<dbReference type="SUPFAM" id="SSF51905">
    <property type="entry name" value="FAD/NAD(P)-binding domain"/>
    <property type="match status" value="1"/>
</dbReference>
<proteinExistence type="inferred from homology"/>
<protein>
    <submittedName>
        <fullName evidence="7">FAD-dependent oxidoreductase</fullName>
    </submittedName>
</protein>
<dbReference type="InterPro" id="IPR029043">
    <property type="entry name" value="GcvT/YgfZ_C"/>
</dbReference>
<evidence type="ECO:0000313" key="7">
    <source>
        <dbReference type="EMBL" id="OWO89819.1"/>
    </source>
</evidence>
<evidence type="ECO:0000259" key="6">
    <source>
        <dbReference type="Pfam" id="PF16350"/>
    </source>
</evidence>
<evidence type="ECO:0000256" key="2">
    <source>
        <dbReference type="ARBA" id="ARBA00023002"/>
    </source>
</evidence>